<accession>A0A1C5IZ58</accession>
<dbReference type="Proteomes" id="UP000198210">
    <property type="component" value="Chromosome I"/>
</dbReference>
<dbReference type="InterPro" id="IPR000600">
    <property type="entry name" value="ROK"/>
</dbReference>
<protein>
    <submittedName>
        <fullName evidence="3">Glucokinase</fullName>
    </submittedName>
</protein>
<dbReference type="PANTHER" id="PTHR18964:SF169">
    <property type="entry name" value="N-ACETYLMANNOSAMINE KINASE"/>
    <property type="match status" value="1"/>
</dbReference>
<evidence type="ECO:0000256" key="2">
    <source>
        <dbReference type="SAM" id="MobiDB-lite"/>
    </source>
</evidence>
<reference evidence="3 4" key="1">
    <citation type="submission" date="2016-06" db="EMBL/GenBank/DDBJ databases">
        <authorList>
            <person name="Kjaerup R.B."/>
            <person name="Dalgaard T.S."/>
            <person name="Juul-Madsen H.R."/>
        </authorList>
    </citation>
    <scope>NUCLEOTIDE SEQUENCE [LARGE SCALE GENOMIC DNA]</scope>
    <source>
        <strain evidence="3 4">DSM 45097</strain>
    </source>
</reference>
<sequence>MTAPLVAAVDIGGTKTAAALVRGGAVLTRTRAATPARDGAAAVLDTAAALVRSLGEAPVAVGVGAPGLVDPTTGLVTAATSSIHGWSAVDVPGGLADRLGLPGVVLNDVQAFTLGEAVHGAGRGLPTVLGVAVGTGVGGGVHAAGTLLTGRLGAAGHLGHVPVPQATGRPCPCGAVGHVEAVAAGPAIAAAYAAGTGATVDLPEVVRRARAGDPVAVEVIAHAGAALGVALAGLANTLDPDRVVVGGGAAVPELLAAARPAFAAACMPVLGAVPLVPAALGADAQLVGAAEAALRALAAGSGAGPATAPGPVAAPSPAVVAGSAPGEEVAR</sequence>
<evidence type="ECO:0000256" key="1">
    <source>
        <dbReference type="ARBA" id="ARBA00006479"/>
    </source>
</evidence>
<dbReference type="EMBL" id="LT607751">
    <property type="protein sequence ID" value="SCG63066.1"/>
    <property type="molecule type" value="Genomic_DNA"/>
</dbReference>
<organism evidence="3 4">
    <name type="scientific">Micromonospora siamensis</name>
    <dbReference type="NCBI Taxonomy" id="299152"/>
    <lineage>
        <taxon>Bacteria</taxon>
        <taxon>Bacillati</taxon>
        <taxon>Actinomycetota</taxon>
        <taxon>Actinomycetes</taxon>
        <taxon>Micromonosporales</taxon>
        <taxon>Micromonosporaceae</taxon>
        <taxon>Micromonospora</taxon>
    </lineage>
</organism>
<evidence type="ECO:0000313" key="3">
    <source>
        <dbReference type="EMBL" id="SCG63066.1"/>
    </source>
</evidence>
<dbReference type="Gene3D" id="3.30.420.40">
    <property type="match status" value="2"/>
</dbReference>
<dbReference type="GO" id="GO:0016301">
    <property type="term" value="F:kinase activity"/>
    <property type="evidence" value="ECO:0007669"/>
    <property type="project" value="UniProtKB-KW"/>
</dbReference>
<dbReference type="Pfam" id="PF00480">
    <property type="entry name" value="ROK"/>
    <property type="match status" value="1"/>
</dbReference>
<comment type="similarity">
    <text evidence="1">Belongs to the ROK (NagC/XylR) family.</text>
</comment>
<keyword evidence="3" id="KW-0808">Transferase</keyword>
<dbReference type="InterPro" id="IPR043129">
    <property type="entry name" value="ATPase_NBD"/>
</dbReference>
<keyword evidence="3" id="KW-0418">Kinase</keyword>
<dbReference type="AlphaFoldDB" id="A0A1C5IZ58"/>
<dbReference type="PROSITE" id="PS01125">
    <property type="entry name" value="ROK"/>
    <property type="match status" value="1"/>
</dbReference>
<name>A0A1C5IZ58_9ACTN</name>
<proteinExistence type="inferred from homology"/>
<gene>
    <name evidence="3" type="ORF">GA0074704_3913</name>
</gene>
<keyword evidence="4" id="KW-1185">Reference proteome</keyword>
<feature type="region of interest" description="Disordered" evidence="2">
    <location>
        <begin position="304"/>
        <end position="331"/>
    </location>
</feature>
<dbReference type="InterPro" id="IPR049874">
    <property type="entry name" value="ROK_cs"/>
</dbReference>
<dbReference type="PANTHER" id="PTHR18964">
    <property type="entry name" value="ROK (REPRESSOR, ORF, KINASE) FAMILY"/>
    <property type="match status" value="1"/>
</dbReference>
<dbReference type="RefSeq" id="WP_088971830.1">
    <property type="nucleotide sequence ID" value="NZ_JBHLYF010000023.1"/>
</dbReference>
<dbReference type="SUPFAM" id="SSF53067">
    <property type="entry name" value="Actin-like ATPase domain"/>
    <property type="match status" value="1"/>
</dbReference>
<evidence type="ECO:0000313" key="4">
    <source>
        <dbReference type="Proteomes" id="UP000198210"/>
    </source>
</evidence>